<dbReference type="InterPro" id="IPR006311">
    <property type="entry name" value="TAT_signal"/>
</dbReference>
<accession>A0ABS5XXY6</accession>
<evidence type="ECO:0000313" key="2">
    <source>
        <dbReference type="Proteomes" id="UP000740605"/>
    </source>
</evidence>
<reference evidence="1 2" key="1">
    <citation type="submission" date="2021-03" db="EMBL/GenBank/DDBJ databases">
        <title>Microbacterium pauli sp. nov., isolated from microfiltered milk.</title>
        <authorList>
            <person name="Bellassi P."/>
            <person name="Fontana A."/>
            <person name="Callegari M.L."/>
            <person name="Lorenzo M."/>
            <person name="Cappa F."/>
        </authorList>
    </citation>
    <scope>NUCLEOTIDE SEQUENCE [LARGE SCALE GENOMIC DNA]</scope>
    <source>
        <strain evidence="1 2">DSM 18909</strain>
    </source>
</reference>
<evidence type="ECO:0000313" key="1">
    <source>
        <dbReference type="EMBL" id="MBT8798984.1"/>
    </source>
</evidence>
<dbReference type="RefSeq" id="WP_215488217.1">
    <property type="nucleotide sequence ID" value="NZ_BAAAPJ010000003.1"/>
</dbReference>
<comment type="caution">
    <text evidence="1">The sequence shown here is derived from an EMBL/GenBank/DDBJ whole genome shotgun (WGS) entry which is preliminary data.</text>
</comment>
<dbReference type="PROSITE" id="PS51318">
    <property type="entry name" value="TAT"/>
    <property type="match status" value="1"/>
</dbReference>
<organism evidence="1 2">
    <name type="scientific">Microbacterium flavum</name>
    <dbReference type="NCBI Taxonomy" id="415216"/>
    <lineage>
        <taxon>Bacteria</taxon>
        <taxon>Bacillati</taxon>
        <taxon>Actinomycetota</taxon>
        <taxon>Actinomycetes</taxon>
        <taxon>Micrococcales</taxon>
        <taxon>Microbacteriaceae</taxon>
        <taxon>Microbacterium</taxon>
    </lineage>
</organism>
<dbReference type="Proteomes" id="UP000740605">
    <property type="component" value="Unassembled WGS sequence"/>
</dbReference>
<proteinExistence type="predicted"/>
<evidence type="ECO:0008006" key="3">
    <source>
        <dbReference type="Google" id="ProtNLM"/>
    </source>
</evidence>
<dbReference type="EMBL" id="JAFLHG010000012">
    <property type="protein sequence ID" value="MBT8798984.1"/>
    <property type="molecule type" value="Genomic_DNA"/>
</dbReference>
<name>A0ABS5XXY6_9MICO</name>
<sequence>MSRRAFLGVAAVAAGGSVVWCLVDGPDAAPASAATNIEAPTAGHGDIVGVL</sequence>
<protein>
    <recommendedName>
        <fullName evidence="3">Twin-arginine translocation signal domain-containing protein</fullName>
    </recommendedName>
</protein>
<gene>
    <name evidence="1" type="ORF">J0P97_13020</name>
</gene>
<keyword evidence="2" id="KW-1185">Reference proteome</keyword>